<feature type="transmembrane region" description="Helical" evidence="8">
    <location>
        <begin position="396"/>
        <end position="422"/>
    </location>
</feature>
<evidence type="ECO:0000256" key="8">
    <source>
        <dbReference type="RuleBase" id="RU363064"/>
    </source>
</evidence>
<organism evidence="10 11">
    <name type="scientific">Flagellimonas taeanensis</name>
    <dbReference type="NCBI Taxonomy" id="1005926"/>
    <lineage>
        <taxon>Bacteria</taxon>
        <taxon>Pseudomonadati</taxon>
        <taxon>Bacteroidota</taxon>
        <taxon>Flavobacteriia</taxon>
        <taxon>Flavobacteriales</taxon>
        <taxon>Flavobacteriaceae</taxon>
        <taxon>Flagellimonas</taxon>
    </lineage>
</organism>
<keyword evidence="5 8" id="KW-0812">Transmembrane</keyword>
<dbReference type="PRINTS" id="PR00175">
    <property type="entry name" value="NAALASMPORT"/>
</dbReference>
<evidence type="ECO:0000256" key="4">
    <source>
        <dbReference type="ARBA" id="ARBA00022475"/>
    </source>
</evidence>
<keyword evidence="4 8" id="KW-1003">Cell membrane</keyword>
<evidence type="ECO:0000256" key="5">
    <source>
        <dbReference type="ARBA" id="ARBA00022692"/>
    </source>
</evidence>
<dbReference type="PROSITE" id="PS00873">
    <property type="entry name" value="NA_ALANINE_SYMP"/>
    <property type="match status" value="1"/>
</dbReference>
<keyword evidence="8" id="KW-0769">Symport</keyword>
<accession>A0A1M7BF88</accession>
<feature type="transmembrane region" description="Helical" evidence="8">
    <location>
        <begin position="259"/>
        <end position="277"/>
    </location>
</feature>
<dbReference type="InterPro" id="IPR001463">
    <property type="entry name" value="Na/Ala_symport"/>
</dbReference>
<feature type="transmembrane region" description="Helical" evidence="8">
    <location>
        <begin position="14"/>
        <end position="33"/>
    </location>
</feature>
<dbReference type="Pfam" id="PF01235">
    <property type="entry name" value="Na_Ala_symp"/>
    <property type="match status" value="1"/>
</dbReference>
<dbReference type="GO" id="GO:0005283">
    <property type="term" value="F:amino acid:sodium symporter activity"/>
    <property type="evidence" value="ECO:0007669"/>
    <property type="project" value="InterPro"/>
</dbReference>
<feature type="transmembrane region" description="Helical" evidence="8">
    <location>
        <begin position="353"/>
        <end position="376"/>
    </location>
</feature>
<dbReference type="GO" id="GO:0005886">
    <property type="term" value="C:plasma membrane"/>
    <property type="evidence" value="ECO:0007669"/>
    <property type="project" value="UniProtKB-SubCell"/>
</dbReference>
<keyword evidence="3 8" id="KW-0813">Transport</keyword>
<feature type="transmembrane region" description="Helical" evidence="8">
    <location>
        <begin position="220"/>
        <end position="239"/>
    </location>
</feature>
<feature type="transmembrane region" description="Helical" evidence="8">
    <location>
        <begin position="428"/>
        <end position="446"/>
    </location>
</feature>
<sequence length="456" mass="48552">MGKIEATITGISDWIWGFPLLLLLVGGGLYLLVYSRLLPFKHFWHALQVIRGKYETASNVGQISAFKALTTALSSTLGMGNISGVAIAITMGGPGALFWMWISALIGMATKYYTCSLAVMYRGTDDSGESQGGPMYVIVNGLGKPWKPLAIFFSMAGIFGSLPIFTANQLTQVVVEVMPLSFMGPSKGLTLSMVAIVICILVGLVIFGGIRRIANLASRLVPFMVTLYFLSVSYILVVNHGRIIPVLMDVFRDAMTGDAVLGGSLGAIIIMGVRRAAFSNEAGIGTAPLAHGASKNTEPIKEGLVAMLGPFIDTIVVCTLTAIAILVTGSWQRSDLSGVSITLDAFVSAMPGIGAPLLIFIVAIFALTSLFTYSYYGSKCVVFLFGSKYRNTYNYLYIAGIFLGSVSSLAGVVGIIDISFALMSIPTMVSAILLAPRINAATASYFKKIELQKQLA</sequence>
<feature type="transmembrane region" description="Helical" evidence="8">
    <location>
        <begin position="149"/>
        <end position="168"/>
    </location>
</feature>
<proteinExistence type="inferred from homology"/>
<keyword evidence="12" id="KW-1185">Reference proteome</keyword>
<evidence type="ECO:0000256" key="6">
    <source>
        <dbReference type="ARBA" id="ARBA00022989"/>
    </source>
</evidence>
<evidence type="ECO:0000313" key="10">
    <source>
        <dbReference type="EMBL" id="SHL53584.1"/>
    </source>
</evidence>
<protein>
    <submittedName>
        <fullName evidence="10">Alanine or glycine:cation symporter, AGCS family</fullName>
    </submittedName>
</protein>
<comment type="caution">
    <text evidence="10">The sequence shown here is derived from an EMBL/GenBank/DDBJ whole genome shotgun (WGS) entry which is preliminary data.</text>
</comment>
<dbReference type="PANTHER" id="PTHR30330">
    <property type="entry name" value="AGSS FAMILY TRANSPORTER, SODIUM-ALANINE"/>
    <property type="match status" value="1"/>
</dbReference>
<dbReference type="EMBL" id="FRAT01000011">
    <property type="protein sequence ID" value="SHL53584.1"/>
    <property type="molecule type" value="Genomic_DNA"/>
</dbReference>
<feature type="transmembrane region" description="Helical" evidence="8">
    <location>
        <begin position="304"/>
        <end position="327"/>
    </location>
</feature>
<dbReference type="PANTHER" id="PTHR30330:SF3">
    <property type="entry name" value="TRANSCRIPTIONAL REGULATOR, LRP FAMILY"/>
    <property type="match status" value="1"/>
</dbReference>
<comment type="subcellular location">
    <subcellularLocation>
        <location evidence="1 8">Cell membrane</location>
        <topology evidence="1 8">Multi-pass membrane protein</topology>
    </subcellularLocation>
</comment>
<feature type="transmembrane region" description="Helical" evidence="8">
    <location>
        <begin position="96"/>
        <end position="114"/>
    </location>
</feature>
<evidence type="ECO:0000256" key="1">
    <source>
        <dbReference type="ARBA" id="ARBA00004651"/>
    </source>
</evidence>
<dbReference type="OrthoDB" id="9804874at2"/>
<keyword evidence="6 8" id="KW-1133">Transmembrane helix</keyword>
<evidence type="ECO:0000256" key="7">
    <source>
        <dbReference type="ARBA" id="ARBA00023136"/>
    </source>
</evidence>
<evidence type="ECO:0000256" key="2">
    <source>
        <dbReference type="ARBA" id="ARBA00009261"/>
    </source>
</evidence>
<dbReference type="RefSeq" id="WP_072882348.1">
    <property type="nucleotide sequence ID" value="NZ_FOKU01000010.1"/>
</dbReference>
<dbReference type="AlphaFoldDB" id="A0A1M7BF88"/>
<dbReference type="Proteomes" id="UP000198940">
    <property type="component" value="Unassembled WGS sequence"/>
</dbReference>
<dbReference type="STRING" id="1055723.SAMN05216293_3697"/>
<evidence type="ECO:0000313" key="11">
    <source>
        <dbReference type="Proteomes" id="UP000184031"/>
    </source>
</evidence>
<evidence type="ECO:0000313" key="9">
    <source>
        <dbReference type="EMBL" id="SFC40263.1"/>
    </source>
</evidence>
<dbReference type="NCBIfam" id="TIGR00835">
    <property type="entry name" value="agcS"/>
    <property type="match status" value="1"/>
</dbReference>
<comment type="similarity">
    <text evidence="2 8">Belongs to the alanine or glycine:cation symporter (AGCS) (TC 2.A.25) family.</text>
</comment>
<name>A0A1M7BF88_9FLAO</name>
<reference evidence="10 11" key="1">
    <citation type="submission" date="2016-11" db="EMBL/GenBank/DDBJ databases">
        <authorList>
            <person name="Varghese N."/>
            <person name="Submissions S."/>
        </authorList>
    </citation>
    <scope>NUCLEOTIDE SEQUENCE [LARGE SCALE GENOMIC DNA]</scope>
    <source>
        <strain evidence="10 11">CGMCC 1.12174</strain>
        <strain evidence="9 12">DSM 26351</strain>
    </source>
</reference>
<dbReference type="Proteomes" id="UP000184031">
    <property type="component" value="Unassembled WGS sequence"/>
</dbReference>
<evidence type="ECO:0000256" key="3">
    <source>
        <dbReference type="ARBA" id="ARBA00022448"/>
    </source>
</evidence>
<keyword evidence="7 8" id="KW-0472">Membrane</keyword>
<feature type="transmembrane region" description="Helical" evidence="8">
    <location>
        <begin position="188"/>
        <end position="208"/>
    </location>
</feature>
<evidence type="ECO:0000313" key="12">
    <source>
        <dbReference type="Proteomes" id="UP000198940"/>
    </source>
</evidence>
<gene>
    <name evidence="9" type="ORF">SAMN04487891_110135</name>
    <name evidence="10" type="ORF">SAMN05216293_3697</name>
</gene>
<dbReference type="EMBL" id="FOKU01000010">
    <property type="protein sequence ID" value="SFC40263.1"/>
    <property type="molecule type" value="Genomic_DNA"/>
</dbReference>
<dbReference type="Gene3D" id="1.20.1740.10">
    <property type="entry name" value="Amino acid/polyamine transporter I"/>
    <property type="match status" value="1"/>
</dbReference>